<keyword evidence="1" id="KW-0677">Repeat</keyword>
<protein>
    <submittedName>
        <fullName evidence="5">Uncharacterized protein LOC101846862</fullName>
    </submittedName>
</protein>
<name>A0ABM1AFB9_APLCA</name>
<dbReference type="InterPro" id="IPR036770">
    <property type="entry name" value="Ankyrin_rpt-contain_sf"/>
</dbReference>
<sequence>MAARYPRRSDSKPNLFSSFKHKDDIKTFMILVRRGENARKLRGVIEHVPAQEVTLWREDGLDVMHHVILANNVEAMEYLLSHGFFVRPHLPDVNPYGQLAALLGERTLLQVLLQYRPDDYYPVDIPIQLPESVIESIITSQKSKRDTKLKLTKLPENFSSSSLASNSSGSSSSNSSSRSLQQYQIESLDTFLENLKINSKKMTSPLEVSARCGHQDCVRVILNQCVLKLNADSEEMLNKDKSDVTLACLADSPHSLALLLHHGEPSQSEFEAAISVCLHHAHAECLDLLLQLGRETKTMFKGMNFFHVLYTYSSDHGKLSYARLTQTTEVLVKHGHDVNCRTPSRTYPMYSLLTHAFCFHEYVNTQYYIKALRILLKHGADPSFDEVRCEKRHPKMAAKRIAGRAAFSSALHCLMETVETYSQYLESPALAVRFVEDCAGVLMGARGDMNQVGHVGNPDQMSLQGSVLHQLAKSCVAIGVSPAMVRCVLRHGADPNLKVEGMFAINMYFDQLFHKMRSHKGQGVKDNKQTHMEDAMTMCRLCMFMTSSAIRECRDIFVKAHGKEISPQIVAYVTAVKEELDRRSHQVHSLRDLSAWAMWTACHFRFEKVHKLDVSSELKTYILPMAF</sequence>
<accession>A0ABM1AFB9</accession>
<dbReference type="InterPro" id="IPR002110">
    <property type="entry name" value="Ankyrin_rpt"/>
</dbReference>
<proteinExistence type="predicted"/>
<dbReference type="PANTHER" id="PTHR24198">
    <property type="entry name" value="ANKYRIN REPEAT AND PROTEIN KINASE DOMAIN-CONTAINING PROTEIN"/>
    <property type="match status" value="1"/>
</dbReference>
<gene>
    <name evidence="5" type="primary">LOC101846862</name>
</gene>
<organism evidence="4 5">
    <name type="scientific">Aplysia californica</name>
    <name type="common">California sea hare</name>
    <dbReference type="NCBI Taxonomy" id="6500"/>
    <lineage>
        <taxon>Eukaryota</taxon>
        <taxon>Metazoa</taxon>
        <taxon>Spiralia</taxon>
        <taxon>Lophotrochozoa</taxon>
        <taxon>Mollusca</taxon>
        <taxon>Gastropoda</taxon>
        <taxon>Heterobranchia</taxon>
        <taxon>Euthyneura</taxon>
        <taxon>Tectipleura</taxon>
        <taxon>Aplysiida</taxon>
        <taxon>Aplysioidea</taxon>
        <taxon>Aplysiidae</taxon>
        <taxon>Aplysia</taxon>
    </lineage>
</organism>
<keyword evidence="4" id="KW-1185">Reference proteome</keyword>
<dbReference type="GeneID" id="101846862"/>
<dbReference type="SUPFAM" id="SSF48403">
    <property type="entry name" value="Ankyrin repeat"/>
    <property type="match status" value="1"/>
</dbReference>
<feature type="region of interest" description="Disordered" evidence="3">
    <location>
        <begin position="159"/>
        <end position="178"/>
    </location>
</feature>
<dbReference type="PANTHER" id="PTHR24198:SF165">
    <property type="entry name" value="ANKYRIN REPEAT-CONTAINING PROTEIN-RELATED"/>
    <property type="match status" value="1"/>
</dbReference>
<evidence type="ECO:0000256" key="1">
    <source>
        <dbReference type="ARBA" id="ARBA00022737"/>
    </source>
</evidence>
<evidence type="ECO:0000313" key="5">
    <source>
        <dbReference type="RefSeq" id="XP_012946573.1"/>
    </source>
</evidence>
<dbReference type="SMART" id="SM00248">
    <property type="entry name" value="ANK"/>
    <property type="match status" value="7"/>
</dbReference>
<evidence type="ECO:0000256" key="3">
    <source>
        <dbReference type="SAM" id="MobiDB-lite"/>
    </source>
</evidence>
<reference evidence="5" key="1">
    <citation type="submission" date="2025-08" db="UniProtKB">
        <authorList>
            <consortium name="RefSeq"/>
        </authorList>
    </citation>
    <scope>IDENTIFICATION</scope>
</reference>
<keyword evidence="2" id="KW-0040">ANK repeat</keyword>
<evidence type="ECO:0000313" key="4">
    <source>
        <dbReference type="Proteomes" id="UP000694888"/>
    </source>
</evidence>
<dbReference type="Proteomes" id="UP000694888">
    <property type="component" value="Unplaced"/>
</dbReference>
<dbReference type="Gene3D" id="1.25.40.20">
    <property type="entry name" value="Ankyrin repeat-containing domain"/>
    <property type="match status" value="1"/>
</dbReference>
<dbReference type="RefSeq" id="XP_012946573.1">
    <property type="nucleotide sequence ID" value="XM_013091119.1"/>
</dbReference>
<evidence type="ECO:0000256" key="2">
    <source>
        <dbReference type="ARBA" id="ARBA00023043"/>
    </source>
</evidence>